<organism evidence="1 2">
    <name type="scientific">Streptantibioticus ferralitis</name>
    <dbReference type="NCBI Taxonomy" id="236510"/>
    <lineage>
        <taxon>Bacteria</taxon>
        <taxon>Bacillati</taxon>
        <taxon>Actinomycetota</taxon>
        <taxon>Actinomycetes</taxon>
        <taxon>Kitasatosporales</taxon>
        <taxon>Streptomycetaceae</taxon>
        <taxon>Streptantibioticus</taxon>
    </lineage>
</organism>
<dbReference type="Pfam" id="PF07366">
    <property type="entry name" value="SnoaL"/>
    <property type="match status" value="1"/>
</dbReference>
<evidence type="ECO:0000313" key="1">
    <source>
        <dbReference type="EMBL" id="MDF2261568.1"/>
    </source>
</evidence>
<protein>
    <submittedName>
        <fullName evidence="1">Ester cyclase</fullName>
    </submittedName>
</protein>
<dbReference type="Proteomes" id="UP001220022">
    <property type="component" value="Unassembled WGS sequence"/>
</dbReference>
<accession>A0ABT5ZD05</accession>
<gene>
    <name evidence="1" type="ORF">P2L57_39410</name>
</gene>
<dbReference type="InterPro" id="IPR032710">
    <property type="entry name" value="NTF2-like_dom_sf"/>
</dbReference>
<proteinExistence type="predicted"/>
<keyword evidence="2" id="KW-1185">Reference proteome</keyword>
<comment type="caution">
    <text evidence="1">The sequence shown here is derived from an EMBL/GenBank/DDBJ whole genome shotgun (WGS) entry which is preliminary data.</text>
</comment>
<dbReference type="PANTHER" id="PTHR38436:SF1">
    <property type="entry name" value="ESTER CYCLASE"/>
    <property type="match status" value="1"/>
</dbReference>
<name>A0ABT5ZD05_9ACTN</name>
<dbReference type="RefSeq" id="WP_275823340.1">
    <property type="nucleotide sequence ID" value="NZ_BAAANM010000056.1"/>
</dbReference>
<dbReference type="Gene3D" id="3.10.450.50">
    <property type="match status" value="1"/>
</dbReference>
<evidence type="ECO:0000313" key="2">
    <source>
        <dbReference type="Proteomes" id="UP001220022"/>
    </source>
</evidence>
<dbReference type="EMBL" id="JARHTQ010000068">
    <property type="protein sequence ID" value="MDF2261568.1"/>
    <property type="molecule type" value="Genomic_DNA"/>
</dbReference>
<sequence length="195" mass="20779">MALDAAELAHGLFGILETGDPDLAVDVVSEDNYNREAAVAPLACAIPGPAGTLASGAWLRSAFSDLRFPLLGIARNDDQVWVRLRMQGRHTGPFVRFRDGKLDQAIPPTGREIDVEQVHMLDVRDGKVVRHEALRDDIAMLGQLGVFPPGPATALRMLAWRVSGRAARAAAEVANLAADAAGILTDTSRPAAGRN</sequence>
<dbReference type="PANTHER" id="PTHR38436">
    <property type="entry name" value="POLYKETIDE CYCLASE SNOAL-LIKE DOMAIN"/>
    <property type="match status" value="1"/>
</dbReference>
<dbReference type="InterPro" id="IPR009959">
    <property type="entry name" value="Cyclase_SnoaL-like"/>
</dbReference>
<reference evidence="1 2" key="1">
    <citation type="submission" date="2023-03" db="EMBL/GenBank/DDBJ databases">
        <title>Draft genome sequence of type strain Streptomyces ferralitis JCM 14344.</title>
        <authorList>
            <person name="Klaysubun C."/>
            <person name="Duangmal K."/>
        </authorList>
    </citation>
    <scope>NUCLEOTIDE SEQUENCE [LARGE SCALE GENOMIC DNA]</scope>
    <source>
        <strain evidence="1 2">JCM 14344</strain>
    </source>
</reference>
<dbReference type="SUPFAM" id="SSF54427">
    <property type="entry name" value="NTF2-like"/>
    <property type="match status" value="1"/>
</dbReference>